<evidence type="ECO:0000259" key="1">
    <source>
        <dbReference type="Pfam" id="PF08241"/>
    </source>
</evidence>
<dbReference type="InterPro" id="IPR013216">
    <property type="entry name" value="Methyltransf_11"/>
</dbReference>
<sequence>MRGQTYKDKRTTLTKSMYRRSYRRKIMEKVEDYVTHGSNMQQRDAQDVVEEFTYELSKMRGKCLDVGSGPGNITKEMLLPILPRDAEVVGADISQPMVNYARQKYSDKRLSYIVLDIEASELPSDQVEQYDNVVSFYCLHWCNDMWRAFENIYKVLRPNGKALMMFLGYHCGFNAYLRIKQDPRYQSYVQDAGRYVPYFQRRMCKDVRASLRKMLEDLGFEILHCSKREKSYQYSKQSLKNHVIAVNPFIKRIPDDMKGEFVDHLVSEIMSQNVLIPLKSKNSQEEYNIILRYDLLIAYVQKPAI</sequence>
<dbReference type="AlphaFoldDB" id="A0A4S2L5P6"/>
<dbReference type="STRING" id="300112.A0A4S2L5P6"/>
<dbReference type="GO" id="GO:0008757">
    <property type="term" value="F:S-adenosylmethionine-dependent methyltransferase activity"/>
    <property type="evidence" value="ECO:0007669"/>
    <property type="project" value="InterPro"/>
</dbReference>
<keyword evidence="2" id="KW-0489">Methyltransferase</keyword>
<dbReference type="PANTHER" id="PTHR43861">
    <property type="entry name" value="TRANS-ACONITATE 2-METHYLTRANSFERASE-RELATED"/>
    <property type="match status" value="1"/>
</dbReference>
<dbReference type="EMBL" id="QBLH01000142">
    <property type="protein sequence ID" value="TGZ57556.1"/>
    <property type="molecule type" value="Genomic_DNA"/>
</dbReference>
<protein>
    <submittedName>
        <fullName evidence="2">Putative methyltransferase</fullName>
    </submittedName>
</protein>
<dbReference type="GO" id="GO:0032259">
    <property type="term" value="P:methylation"/>
    <property type="evidence" value="ECO:0007669"/>
    <property type="project" value="UniProtKB-KW"/>
</dbReference>
<keyword evidence="3" id="KW-1185">Reference proteome</keyword>
<proteinExistence type="predicted"/>
<organism evidence="2 3">
    <name type="scientific">Temnothorax longispinosus</name>
    <dbReference type="NCBI Taxonomy" id="300112"/>
    <lineage>
        <taxon>Eukaryota</taxon>
        <taxon>Metazoa</taxon>
        <taxon>Ecdysozoa</taxon>
        <taxon>Arthropoda</taxon>
        <taxon>Hexapoda</taxon>
        <taxon>Insecta</taxon>
        <taxon>Pterygota</taxon>
        <taxon>Neoptera</taxon>
        <taxon>Endopterygota</taxon>
        <taxon>Hymenoptera</taxon>
        <taxon>Apocrita</taxon>
        <taxon>Aculeata</taxon>
        <taxon>Formicoidea</taxon>
        <taxon>Formicidae</taxon>
        <taxon>Myrmicinae</taxon>
        <taxon>Temnothorax</taxon>
    </lineage>
</organism>
<evidence type="ECO:0000313" key="2">
    <source>
        <dbReference type="EMBL" id="TGZ57556.1"/>
    </source>
</evidence>
<dbReference type="SUPFAM" id="SSF53335">
    <property type="entry name" value="S-adenosyl-L-methionine-dependent methyltransferases"/>
    <property type="match status" value="1"/>
</dbReference>
<accession>A0A4S2L5P6</accession>
<dbReference type="Proteomes" id="UP000310200">
    <property type="component" value="Unassembled WGS sequence"/>
</dbReference>
<dbReference type="PANTHER" id="PTHR43861:SF1">
    <property type="entry name" value="TRANS-ACONITATE 2-METHYLTRANSFERASE"/>
    <property type="match status" value="1"/>
</dbReference>
<gene>
    <name evidence="2" type="ORF">DBV15_02275</name>
</gene>
<evidence type="ECO:0000313" key="3">
    <source>
        <dbReference type="Proteomes" id="UP000310200"/>
    </source>
</evidence>
<keyword evidence="2" id="KW-0808">Transferase</keyword>
<name>A0A4S2L5P6_9HYME</name>
<reference evidence="2 3" key="1">
    <citation type="journal article" date="2019" name="Philos. Trans. R. Soc. Lond., B, Biol. Sci.">
        <title>Ant behaviour and brain gene expression of defending hosts depend on the ecological success of the intruding social parasite.</title>
        <authorList>
            <person name="Kaur R."/>
            <person name="Stoldt M."/>
            <person name="Jongepier E."/>
            <person name="Feldmeyer B."/>
            <person name="Menzel F."/>
            <person name="Bornberg-Bauer E."/>
            <person name="Foitzik S."/>
        </authorList>
    </citation>
    <scope>NUCLEOTIDE SEQUENCE [LARGE SCALE GENOMIC DNA]</scope>
    <source>
        <tissue evidence="2">Whole body</tissue>
    </source>
</reference>
<dbReference type="InterPro" id="IPR029063">
    <property type="entry name" value="SAM-dependent_MTases_sf"/>
</dbReference>
<comment type="caution">
    <text evidence="2">The sequence shown here is derived from an EMBL/GenBank/DDBJ whole genome shotgun (WGS) entry which is preliminary data.</text>
</comment>
<dbReference type="Gene3D" id="3.40.50.150">
    <property type="entry name" value="Vaccinia Virus protein VP39"/>
    <property type="match status" value="1"/>
</dbReference>
<feature type="domain" description="Methyltransferase type 11" evidence="1">
    <location>
        <begin position="64"/>
        <end position="163"/>
    </location>
</feature>
<dbReference type="CDD" id="cd02440">
    <property type="entry name" value="AdoMet_MTases"/>
    <property type="match status" value="1"/>
</dbReference>
<dbReference type="Pfam" id="PF08241">
    <property type="entry name" value="Methyltransf_11"/>
    <property type="match status" value="1"/>
</dbReference>